<dbReference type="GO" id="GO:0003677">
    <property type="term" value="F:DNA binding"/>
    <property type="evidence" value="ECO:0007669"/>
    <property type="project" value="UniProtKB-KW"/>
</dbReference>
<dbReference type="InterPro" id="IPR011990">
    <property type="entry name" value="TPR-like_helical_dom_sf"/>
</dbReference>
<dbReference type="PRINTS" id="PR00038">
    <property type="entry name" value="HTHLUXR"/>
</dbReference>
<dbReference type="Pfam" id="PF17874">
    <property type="entry name" value="TPR_MalT"/>
    <property type="match status" value="1"/>
</dbReference>
<dbReference type="SMART" id="SM00028">
    <property type="entry name" value="TPR"/>
    <property type="match status" value="3"/>
</dbReference>
<dbReference type="InterPro" id="IPR041617">
    <property type="entry name" value="TPR_MalT"/>
</dbReference>
<evidence type="ECO:0000256" key="2">
    <source>
        <dbReference type="ARBA" id="ARBA00023125"/>
    </source>
</evidence>
<dbReference type="PROSITE" id="PS50043">
    <property type="entry name" value="HTH_LUXR_2"/>
    <property type="match status" value="1"/>
</dbReference>
<dbReference type="SMART" id="SM00421">
    <property type="entry name" value="HTH_LUXR"/>
    <property type="match status" value="1"/>
</dbReference>
<sequence length="1103" mass="123826">MMLPIELMGGIAEAAIHSLPTVFQLSGTCREYGVSGSTSWYCCVLYCSVLGDSGCVPHHGRKSIMPTPSRYALIWSEMQHKYELQLQRQRVDCFSPGDALAFSRWLEEHTSFAFLGKSGRLSVIKEARQRGTGYWYAYRKQNQRTHKRYLGPSTRVTFAVLEEEARRLSSASFLVQQSERKAPPSERGEDVILSLRLAIPRLPSFFVERARLQSVLDAILSFPLTVVSASAGSGKTTLLSSWALASSVPQGQVKSKWAERMVAWLSLDALDNDPVRFWSLIIAALRRRGTCVPSFGEKTLALLHSSQPHSLLTMMASLLDEFQEIDQKLILILDDYHVIKEQALVETLHFFLDHLPADLHLVLASRTEPQLPLSRFRVRGQLLEIGSSDLRFTREEATSFLVHHMNLPLTEDEVAQLSARTEGWIAGLHLAALALRKQQDLSGAVSTFAGYSRFVLDYVQQEILARIPVSLQHFLLQTSILSRMNAAICQAVTGANRVQESQQMLEELEQANLFLAPLDSERQWYRYHDLFREVLLARLHLTNPDLVPFLHQRAARWYEAQGLLEEAIAHALEAGDAAFAALLLERFIVPQSWCNEYHILHSFLARLPQEVLAARPDLSLSYGIARVLTGERGPRALERVEESLQWAERGYRETFNQAGLGAVWISRAALLAQRGEFARAFALAREALNRLPEQDRMWRGHGLVVIGIELLCSGRLDQAEQFLRQGLALYEASGTLPGMLIATVMLGEVALSGGDLHAAEHTFRRVLALSDEQQTLRQSQLTSQIGTHERYYERLALYDLAQLAYDWNKLEQAEQLLQEAQADGWLVWPHLLTPGNLLHARLLVATRRFQGAQDFLNELASHNQPPEILREIAWCRAFVALSRGDLAATEQWAASLPQTRPLPLPRWEEEMLLLARLRIAQSQPYEALNVLIGVKREANGERRKRSALQIILLEAVALEASGDRIQAKETLMQACRQAHLQGYLRLFLDEGPVIETLLKALVRDRKAAGLSSFLRTLLRAFADAHGDASTPQSQPPSWLAEPLTPQEQRVLQLLAAGSSNQEIANHLIVSLTTVKKHVANILAKLGAQNRTQAVALAREYALL</sequence>
<name>A0A4P6JV05_KTERU</name>
<protein>
    <submittedName>
        <fullName evidence="5">LuxR family transcriptional regulator</fullName>
    </submittedName>
</protein>
<dbReference type="PROSITE" id="PS00622">
    <property type="entry name" value="HTH_LUXR_1"/>
    <property type="match status" value="1"/>
</dbReference>
<dbReference type="Gene3D" id="1.10.10.10">
    <property type="entry name" value="Winged helix-like DNA-binding domain superfamily/Winged helix DNA-binding domain"/>
    <property type="match status" value="1"/>
</dbReference>
<dbReference type="KEGG" id="kbs:EPA93_25500"/>
<dbReference type="OrthoDB" id="137227at2"/>
<dbReference type="PANTHER" id="PTHR44688:SF16">
    <property type="entry name" value="DNA-BINDING TRANSCRIPTIONAL ACTIVATOR DEVR_DOSR"/>
    <property type="match status" value="1"/>
</dbReference>
<dbReference type="PANTHER" id="PTHR44688">
    <property type="entry name" value="DNA-BINDING TRANSCRIPTIONAL ACTIVATOR DEVR_DOSR"/>
    <property type="match status" value="1"/>
</dbReference>
<keyword evidence="1" id="KW-0805">Transcription regulation</keyword>
<evidence type="ECO:0000259" key="4">
    <source>
        <dbReference type="PROSITE" id="PS50043"/>
    </source>
</evidence>
<dbReference type="Gene3D" id="3.40.50.300">
    <property type="entry name" value="P-loop containing nucleotide triphosphate hydrolases"/>
    <property type="match status" value="1"/>
</dbReference>
<dbReference type="InterPro" id="IPR016032">
    <property type="entry name" value="Sig_transdc_resp-reg_C-effctor"/>
</dbReference>
<reference evidence="5 6" key="1">
    <citation type="submission" date="2019-01" db="EMBL/GenBank/DDBJ databases">
        <title>Ktedonosporobacter rubrisoli SCAWS-G2.</title>
        <authorList>
            <person name="Huang Y."/>
            <person name="Yan B."/>
        </authorList>
    </citation>
    <scope>NUCLEOTIDE SEQUENCE [LARGE SCALE GENOMIC DNA]</scope>
    <source>
        <strain evidence="5 6">SCAWS-G2</strain>
    </source>
</reference>
<dbReference type="GO" id="GO:0006355">
    <property type="term" value="P:regulation of DNA-templated transcription"/>
    <property type="evidence" value="ECO:0007669"/>
    <property type="project" value="InterPro"/>
</dbReference>
<organism evidence="5 6">
    <name type="scientific">Ktedonosporobacter rubrisoli</name>
    <dbReference type="NCBI Taxonomy" id="2509675"/>
    <lineage>
        <taxon>Bacteria</taxon>
        <taxon>Bacillati</taxon>
        <taxon>Chloroflexota</taxon>
        <taxon>Ktedonobacteria</taxon>
        <taxon>Ktedonobacterales</taxon>
        <taxon>Ktedonosporobacteraceae</taxon>
        <taxon>Ktedonosporobacter</taxon>
    </lineage>
</organism>
<dbReference type="SUPFAM" id="SSF48452">
    <property type="entry name" value="TPR-like"/>
    <property type="match status" value="1"/>
</dbReference>
<keyword evidence="6" id="KW-1185">Reference proteome</keyword>
<evidence type="ECO:0000256" key="3">
    <source>
        <dbReference type="ARBA" id="ARBA00023163"/>
    </source>
</evidence>
<dbReference type="Pfam" id="PF25873">
    <property type="entry name" value="WHD_MalT"/>
    <property type="match status" value="1"/>
</dbReference>
<feature type="domain" description="HTH luxR-type" evidence="4">
    <location>
        <begin position="1036"/>
        <end position="1101"/>
    </location>
</feature>
<keyword evidence="3" id="KW-0804">Transcription</keyword>
<evidence type="ECO:0000313" key="6">
    <source>
        <dbReference type="Proteomes" id="UP000290365"/>
    </source>
</evidence>
<dbReference type="InterPro" id="IPR000792">
    <property type="entry name" value="Tscrpt_reg_LuxR_C"/>
</dbReference>
<dbReference type="InterPro" id="IPR027417">
    <property type="entry name" value="P-loop_NTPase"/>
</dbReference>
<gene>
    <name evidence="5" type="ORF">EPA93_25500</name>
</gene>
<dbReference type="InterPro" id="IPR019734">
    <property type="entry name" value="TPR_rpt"/>
</dbReference>
<dbReference type="InterPro" id="IPR036388">
    <property type="entry name" value="WH-like_DNA-bd_sf"/>
</dbReference>
<dbReference type="AlphaFoldDB" id="A0A4P6JV05"/>
<proteinExistence type="predicted"/>
<dbReference type="Gene3D" id="1.25.40.10">
    <property type="entry name" value="Tetratricopeptide repeat domain"/>
    <property type="match status" value="1"/>
</dbReference>
<evidence type="ECO:0000313" key="5">
    <source>
        <dbReference type="EMBL" id="QBD79152.1"/>
    </source>
</evidence>
<dbReference type="Proteomes" id="UP000290365">
    <property type="component" value="Chromosome"/>
</dbReference>
<dbReference type="SUPFAM" id="SSF52540">
    <property type="entry name" value="P-loop containing nucleoside triphosphate hydrolases"/>
    <property type="match status" value="1"/>
</dbReference>
<dbReference type="CDD" id="cd06170">
    <property type="entry name" value="LuxR_C_like"/>
    <property type="match status" value="1"/>
</dbReference>
<dbReference type="EMBL" id="CP035758">
    <property type="protein sequence ID" value="QBD79152.1"/>
    <property type="molecule type" value="Genomic_DNA"/>
</dbReference>
<keyword evidence="2" id="KW-0238">DNA-binding</keyword>
<dbReference type="SUPFAM" id="SSF46894">
    <property type="entry name" value="C-terminal effector domain of the bipartite response regulators"/>
    <property type="match status" value="1"/>
</dbReference>
<dbReference type="Pfam" id="PF00196">
    <property type="entry name" value="GerE"/>
    <property type="match status" value="1"/>
</dbReference>
<accession>A0A4P6JV05</accession>
<evidence type="ECO:0000256" key="1">
    <source>
        <dbReference type="ARBA" id="ARBA00023015"/>
    </source>
</evidence>
<dbReference type="InterPro" id="IPR059106">
    <property type="entry name" value="WHD_MalT"/>
</dbReference>